<feature type="compositionally biased region" description="Polar residues" evidence="7">
    <location>
        <begin position="101"/>
        <end position="112"/>
    </location>
</feature>
<keyword evidence="8" id="KW-1133">Transmembrane helix</keyword>
<dbReference type="GO" id="GO:0030837">
    <property type="term" value="P:negative regulation of actin filament polymerization"/>
    <property type="evidence" value="ECO:0007669"/>
    <property type="project" value="InterPro"/>
</dbReference>
<evidence type="ECO:0000256" key="1">
    <source>
        <dbReference type="ARBA" id="ARBA00022737"/>
    </source>
</evidence>
<dbReference type="CDD" id="cd15853">
    <property type="entry name" value="SNARE_Bet1"/>
    <property type="match status" value="1"/>
</dbReference>
<comment type="subcellular location">
    <subcellularLocation>
        <location evidence="4">Endomembrane system</location>
        <topology evidence="4">Single-pass type IV membrane protein</topology>
    </subcellularLocation>
</comment>
<dbReference type="AlphaFoldDB" id="A0A0M8ZYK6"/>
<evidence type="ECO:0000256" key="7">
    <source>
        <dbReference type="SAM" id="MobiDB-lite"/>
    </source>
</evidence>
<evidence type="ECO:0000313" key="11">
    <source>
        <dbReference type="Proteomes" id="UP000053105"/>
    </source>
</evidence>
<dbReference type="PRINTS" id="PR01415">
    <property type="entry name" value="ANKYRIN"/>
</dbReference>
<accession>A0A0M8ZYK6</accession>
<dbReference type="PROSITE" id="PS50192">
    <property type="entry name" value="T_SNARE"/>
    <property type="match status" value="1"/>
</dbReference>
<name>A0A0M8ZYK6_9HYME</name>
<feature type="compositionally biased region" description="Polar residues" evidence="7">
    <location>
        <begin position="262"/>
        <end position="279"/>
    </location>
</feature>
<feature type="transmembrane region" description="Helical" evidence="8">
    <location>
        <begin position="1173"/>
        <end position="1194"/>
    </location>
</feature>
<dbReference type="PANTHER" id="PTHR24168">
    <property type="entry name" value="KN MOTIF AND ANKYRIN REPEAT DOMAIN-CONTAINING"/>
    <property type="match status" value="1"/>
</dbReference>
<dbReference type="OrthoDB" id="5406014at2759"/>
<dbReference type="EMBL" id="KQ435794">
    <property type="protein sequence ID" value="KOX73740.1"/>
    <property type="molecule type" value="Genomic_DNA"/>
</dbReference>
<dbReference type="InterPro" id="IPR002110">
    <property type="entry name" value="Ankyrin_rpt"/>
</dbReference>
<feature type="region of interest" description="Disordered" evidence="7">
    <location>
        <begin position="94"/>
        <end position="119"/>
    </location>
</feature>
<evidence type="ECO:0000256" key="5">
    <source>
        <dbReference type="PROSITE-ProRule" id="PRU00023"/>
    </source>
</evidence>
<dbReference type="InterPro" id="IPR036770">
    <property type="entry name" value="Ankyrin_rpt-contain_sf"/>
</dbReference>
<feature type="repeat" description="ANK" evidence="5">
    <location>
        <begin position="948"/>
        <end position="980"/>
    </location>
</feature>
<reference evidence="10 11" key="1">
    <citation type="submission" date="2015-07" db="EMBL/GenBank/DDBJ databases">
        <title>The genome of Melipona quadrifasciata.</title>
        <authorList>
            <person name="Pan H."/>
            <person name="Kapheim K."/>
        </authorList>
    </citation>
    <scope>NUCLEOTIDE SEQUENCE [LARGE SCALE GENOMIC DNA]</scope>
    <source>
        <strain evidence="10">0111107301</strain>
        <tissue evidence="10">Whole body</tissue>
    </source>
</reference>
<dbReference type="Pfam" id="PF13637">
    <property type="entry name" value="Ank_4"/>
    <property type="match status" value="1"/>
</dbReference>
<evidence type="ECO:0000256" key="6">
    <source>
        <dbReference type="SAM" id="Coils"/>
    </source>
</evidence>
<feature type="region of interest" description="Disordered" evidence="7">
    <location>
        <begin position="1045"/>
        <end position="1072"/>
    </location>
</feature>
<keyword evidence="8" id="KW-0472">Membrane</keyword>
<feature type="compositionally biased region" description="Polar residues" evidence="7">
    <location>
        <begin position="159"/>
        <end position="173"/>
    </location>
</feature>
<keyword evidence="3 6" id="KW-0175">Coiled coil</keyword>
<dbReference type="InterPro" id="IPR047184">
    <property type="entry name" value="KANK1-4"/>
</dbReference>
<dbReference type="GO" id="GO:0005856">
    <property type="term" value="C:cytoskeleton"/>
    <property type="evidence" value="ECO:0007669"/>
    <property type="project" value="TreeGrafter"/>
</dbReference>
<dbReference type="Proteomes" id="UP000053105">
    <property type="component" value="Unassembled WGS sequence"/>
</dbReference>
<feature type="coiled-coil region" evidence="6">
    <location>
        <begin position="197"/>
        <end position="248"/>
    </location>
</feature>
<feature type="repeat" description="ANK" evidence="5">
    <location>
        <begin position="981"/>
        <end position="1002"/>
    </location>
</feature>
<gene>
    <name evidence="10" type="ORF">WN51_13818</name>
</gene>
<protein>
    <submittedName>
        <fullName evidence="10">KN motif and ankyrin repeat domain-containing protein 1</fullName>
    </submittedName>
</protein>
<dbReference type="InterPro" id="IPR000727">
    <property type="entry name" value="T_SNARE_dom"/>
</dbReference>
<dbReference type="Pfam" id="PF12075">
    <property type="entry name" value="KN_motif"/>
    <property type="match status" value="1"/>
</dbReference>
<feature type="domain" description="T-SNARE coiled-coil homology" evidence="9">
    <location>
        <begin position="1105"/>
        <end position="1167"/>
    </location>
</feature>
<dbReference type="SMART" id="SM00248">
    <property type="entry name" value="ANK"/>
    <property type="match status" value="5"/>
</dbReference>
<dbReference type="PANTHER" id="PTHR24168:SF21">
    <property type="entry name" value="KANK, ISOFORM D"/>
    <property type="match status" value="1"/>
</dbReference>
<sequence length="1197" mass="133106">MALTVVPSTRVFNGNVGTQAFVSGSTGSKCLCCPYGYHIDLDFVRYCEAVAAGSAGDRSSIERRKKRERRRQCQSMEVLLGLVSPTLAGIEAELTKIPQGPATTNGVTSSPRSSHDKPGYAQVSTALDLSDVVGDFEATLRRSSRSTNTSDKQERTENDGTNTATPVQNNAPTEHTGGDFDNASVGSGNSNLSTGALQNIREQMAASLERMRELEEQVKAIPMLQVQVSVLKEEKRNLLRQVDELNRTRQCNESVLYRHRSQSFSEQRGSQRNLRNAATPTRDMGTMCGVMTRDVGVSHQQVRTRDIGLITSTPIKRSLQRSRLQIEEIVPEIKDQITLFDDRSSLSLDKLCSSDSWRSTRNQLMYEDATPELKTRNRLKRSPLQMESIPPTSPKLARDTKKFRDVGVNTRNRLRHLVHSRFVIEDIAPEVKKEVKRRSCGTTTGGCQCNLDLAKMIEKKDHSAQVTEPFKLKTNVGVTVKPRVSEIGIEVRTGPETRTVGVGPDPLVTQSLSLHSMNSRSHSFNYGDNKLKRKPTKSVSVMVDDLVRTTVKSTDTSGLAPRKREFGTSPIKKKFADVSVGESVKPHISISCAANYCDNCKETIKNLAKQIVNNAENNMNHQNTNLVSRIPRPSHIPLNNTVDYRRQFKRQDTYTKIPAAGVIRYDTDNKEQYDNSNRKEVNIVESQSIAQLAHVKDLLVSSDSMVARPMRHKCSQGTECKGQIVNNVEVSAKKSVLKAHRGSAMVNNIQQLQGEKRKDDKSEDIYNTEKHTDIEEKHELPESALFQPIQEKPRKKVEPSKEMQAAMKVLNDSLKKSPSKNVSHQMKNAINIIQQEWFKVSSTVNANPLEVEDYLDCFEECSSSILEYIVNMTDSSGNTAMHYAVSHGNFDVVSILLDSKVCDINKANMAGYTAVMLAALAEVRNSTHASVANRLFQLADVNIRAKLHGQTALMLAVSHGRKDMTQLLLDAGAAVNIQDEDGSTALMCAAEHGHTDIVRLLLAHPDCDPSIVDIDGSSALKIALEAGNRDIGVLLYAHERVNRGTSPYSSMRRRRGSKPTTPTGPSPSAPDKTIMFLPNHSSASAQAFNLRYYAYEPLPTTSSHGGLEDENETMTEHLKDKIHALKSLSIDIGNEVQYQDKMLRGMDEDFERTSGSLTSSVARVLRLSKGSHAYYILYLVLFSIFIFFVLWVTLKFY</sequence>
<feature type="repeat" description="ANK" evidence="5">
    <location>
        <begin position="876"/>
        <end position="898"/>
    </location>
</feature>
<dbReference type="PROSITE" id="PS50297">
    <property type="entry name" value="ANK_REP_REGION"/>
    <property type="match status" value="3"/>
</dbReference>
<dbReference type="InterPro" id="IPR039899">
    <property type="entry name" value="BET1_SNARE"/>
</dbReference>
<keyword evidence="8" id="KW-0812">Transmembrane</keyword>
<evidence type="ECO:0000256" key="2">
    <source>
        <dbReference type="ARBA" id="ARBA00023043"/>
    </source>
</evidence>
<evidence type="ECO:0000313" key="10">
    <source>
        <dbReference type="EMBL" id="KOX73740.1"/>
    </source>
</evidence>
<feature type="region of interest" description="Disordered" evidence="7">
    <location>
        <begin position="259"/>
        <end position="284"/>
    </location>
</feature>
<keyword evidence="11" id="KW-1185">Reference proteome</keyword>
<proteinExistence type="predicted"/>
<organism evidence="10 11">
    <name type="scientific">Melipona quadrifasciata</name>
    <dbReference type="NCBI Taxonomy" id="166423"/>
    <lineage>
        <taxon>Eukaryota</taxon>
        <taxon>Metazoa</taxon>
        <taxon>Ecdysozoa</taxon>
        <taxon>Arthropoda</taxon>
        <taxon>Hexapoda</taxon>
        <taxon>Insecta</taxon>
        <taxon>Pterygota</taxon>
        <taxon>Neoptera</taxon>
        <taxon>Endopterygota</taxon>
        <taxon>Hymenoptera</taxon>
        <taxon>Apocrita</taxon>
        <taxon>Aculeata</taxon>
        <taxon>Apoidea</taxon>
        <taxon>Anthophila</taxon>
        <taxon>Apidae</taxon>
        <taxon>Melipona</taxon>
    </lineage>
</organism>
<evidence type="ECO:0000256" key="8">
    <source>
        <dbReference type="SAM" id="Phobius"/>
    </source>
</evidence>
<dbReference type="GO" id="GO:0005737">
    <property type="term" value="C:cytoplasm"/>
    <property type="evidence" value="ECO:0007669"/>
    <property type="project" value="TreeGrafter"/>
</dbReference>
<dbReference type="GO" id="GO:0012505">
    <property type="term" value="C:endomembrane system"/>
    <property type="evidence" value="ECO:0007669"/>
    <property type="project" value="UniProtKB-SubCell"/>
</dbReference>
<dbReference type="Gene3D" id="1.20.5.110">
    <property type="match status" value="1"/>
</dbReference>
<dbReference type="Pfam" id="PF12796">
    <property type="entry name" value="Ank_2"/>
    <property type="match status" value="1"/>
</dbReference>
<dbReference type="SUPFAM" id="SSF58038">
    <property type="entry name" value="SNARE fusion complex"/>
    <property type="match status" value="1"/>
</dbReference>
<feature type="region of interest" description="Disordered" evidence="7">
    <location>
        <begin position="139"/>
        <end position="182"/>
    </location>
</feature>
<dbReference type="STRING" id="166423.A0A0M8ZYK6"/>
<evidence type="ECO:0000259" key="9">
    <source>
        <dbReference type="PROSITE" id="PS50192"/>
    </source>
</evidence>
<dbReference type="SUPFAM" id="SSF48403">
    <property type="entry name" value="Ankyrin repeat"/>
    <property type="match status" value="1"/>
</dbReference>
<evidence type="ECO:0000256" key="3">
    <source>
        <dbReference type="ARBA" id="ARBA00023054"/>
    </source>
</evidence>
<dbReference type="Gene3D" id="1.25.40.20">
    <property type="entry name" value="Ankyrin repeat-containing domain"/>
    <property type="match status" value="1"/>
</dbReference>
<dbReference type="PROSITE" id="PS50088">
    <property type="entry name" value="ANK_REPEAT"/>
    <property type="match status" value="3"/>
</dbReference>
<keyword evidence="2 5" id="KW-0040">ANK repeat</keyword>
<dbReference type="FunFam" id="1.25.40.20:FF:000243">
    <property type="entry name" value="Uncharacterized protein, isoform D"/>
    <property type="match status" value="1"/>
</dbReference>
<evidence type="ECO:0000256" key="4">
    <source>
        <dbReference type="ARBA" id="ARBA00046280"/>
    </source>
</evidence>
<keyword evidence="1" id="KW-0677">Repeat</keyword>
<dbReference type="InterPro" id="IPR021939">
    <property type="entry name" value="KN_motif"/>
</dbReference>